<evidence type="ECO:0000256" key="1">
    <source>
        <dbReference type="SAM" id="MobiDB-lite"/>
    </source>
</evidence>
<dbReference type="EMBL" id="JAVREM010000012">
    <property type="protein sequence ID" value="MDT0319266.1"/>
    <property type="molecule type" value="Genomic_DNA"/>
</dbReference>
<keyword evidence="2" id="KW-0472">Membrane</keyword>
<protein>
    <submittedName>
        <fullName evidence="3">Uncharacterized protein</fullName>
    </submittedName>
</protein>
<evidence type="ECO:0000256" key="2">
    <source>
        <dbReference type="SAM" id="Phobius"/>
    </source>
</evidence>
<accession>A0ABU2LNV6</accession>
<comment type="caution">
    <text evidence="3">The sequence shown here is derived from an EMBL/GenBank/DDBJ whole genome shotgun (WGS) entry which is preliminary data.</text>
</comment>
<keyword evidence="4" id="KW-1185">Reference proteome</keyword>
<feature type="region of interest" description="Disordered" evidence="1">
    <location>
        <begin position="1"/>
        <end position="24"/>
    </location>
</feature>
<evidence type="ECO:0000313" key="4">
    <source>
        <dbReference type="Proteomes" id="UP001183420"/>
    </source>
</evidence>
<keyword evidence="2" id="KW-0812">Transmembrane</keyword>
<organism evidence="3 4">
    <name type="scientific">Streptomyces millisiae</name>
    <dbReference type="NCBI Taxonomy" id="3075542"/>
    <lineage>
        <taxon>Bacteria</taxon>
        <taxon>Bacillati</taxon>
        <taxon>Actinomycetota</taxon>
        <taxon>Actinomycetes</taxon>
        <taxon>Kitasatosporales</taxon>
        <taxon>Streptomycetaceae</taxon>
        <taxon>Streptomyces</taxon>
    </lineage>
</organism>
<evidence type="ECO:0000313" key="3">
    <source>
        <dbReference type="EMBL" id="MDT0319266.1"/>
    </source>
</evidence>
<sequence length="364" mass="38289">MAGRTDPPEGIPGGTPGAGDEEYQSTVFDESFVKAARLQEFSAQERLEDHTTAVRRRDPEPAGGRAVPRQGIALALIILLAFAAAIYLGNNNPYDAPVRLNSDPPAADTVVLVPEGDVPGGADAEAAFAGTPAAGYGIGAGGVHLPDPRATDHFSREQVLTALTLAKEYVVASALTPEVLGGDTVTPVRELLGAEQQRQFDSAMRGHGLQSVPTDWLVRFDPAEVALADGQVRVDGGFTFVETNDDTLQVTARHVLAYALRAAGTGDGAPATVAAFTVQRQLRLQFGREELRDRNVLVREVELIVGPSDCALDPSDALRPLLPGERAEPPAAAPVDPFALDGGRAVLCGAYAPLSDPREAARTH</sequence>
<gene>
    <name evidence="3" type="ORF">RNC47_13050</name>
</gene>
<name>A0ABU2LNV6_9ACTN</name>
<dbReference type="Proteomes" id="UP001183420">
    <property type="component" value="Unassembled WGS sequence"/>
</dbReference>
<dbReference type="RefSeq" id="WP_311598462.1">
    <property type="nucleotide sequence ID" value="NZ_JAVREM010000012.1"/>
</dbReference>
<proteinExistence type="predicted"/>
<feature type="transmembrane region" description="Helical" evidence="2">
    <location>
        <begin position="71"/>
        <end position="89"/>
    </location>
</feature>
<keyword evidence="2" id="KW-1133">Transmembrane helix</keyword>
<reference evidence="4" key="1">
    <citation type="submission" date="2023-07" db="EMBL/GenBank/DDBJ databases">
        <title>30 novel species of actinomycetes from the DSMZ collection.</title>
        <authorList>
            <person name="Nouioui I."/>
        </authorList>
    </citation>
    <scope>NUCLEOTIDE SEQUENCE [LARGE SCALE GENOMIC DNA]</scope>
    <source>
        <strain evidence="4">DSM 44918</strain>
    </source>
</reference>